<organism evidence="2 3">
    <name type="scientific">Glossina palpalis gambiensis</name>
    <dbReference type="NCBI Taxonomy" id="67801"/>
    <lineage>
        <taxon>Eukaryota</taxon>
        <taxon>Metazoa</taxon>
        <taxon>Ecdysozoa</taxon>
        <taxon>Arthropoda</taxon>
        <taxon>Hexapoda</taxon>
        <taxon>Insecta</taxon>
        <taxon>Pterygota</taxon>
        <taxon>Neoptera</taxon>
        <taxon>Endopterygota</taxon>
        <taxon>Diptera</taxon>
        <taxon>Brachycera</taxon>
        <taxon>Muscomorpha</taxon>
        <taxon>Hippoboscoidea</taxon>
        <taxon>Glossinidae</taxon>
        <taxon>Glossina</taxon>
    </lineage>
</organism>
<evidence type="ECO:0000313" key="3">
    <source>
        <dbReference type="Proteomes" id="UP000092460"/>
    </source>
</evidence>
<proteinExistence type="predicted"/>
<keyword evidence="1" id="KW-0812">Transmembrane</keyword>
<keyword evidence="3" id="KW-1185">Reference proteome</keyword>
<dbReference type="VEuPathDB" id="VectorBase:GPPI012307"/>
<sequence length="100" mass="11191">MILKRVQSRSSPESVDVKPAFLIKYFICQTLPKRESADSPLSAERISETQKTIAQTIANVNIDMLVVVVQFGIIVPTVIFRTNWRKEIKSSAKSGNKLQG</sequence>
<keyword evidence="1" id="KW-0472">Membrane</keyword>
<dbReference type="EnsemblMetazoa" id="GPPI012307-RA">
    <property type="protein sequence ID" value="GPPI012307-PA"/>
    <property type="gene ID" value="GPPI012307"/>
</dbReference>
<name>A0A1B0AXT0_9MUSC</name>
<reference evidence="3" key="1">
    <citation type="submission" date="2015-01" db="EMBL/GenBank/DDBJ databases">
        <authorList>
            <person name="Aksoy S."/>
            <person name="Warren W."/>
            <person name="Wilson R.K."/>
        </authorList>
    </citation>
    <scope>NUCLEOTIDE SEQUENCE [LARGE SCALE GENOMIC DNA]</scope>
    <source>
        <strain evidence="3">IAEA</strain>
    </source>
</reference>
<accession>A0A1B0AXT0</accession>
<evidence type="ECO:0000313" key="2">
    <source>
        <dbReference type="EnsemblMetazoa" id="GPPI012307-PA"/>
    </source>
</evidence>
<dbReference type="Proteomes" id="UP000092460">
    <property type="component" value="Unassembled WGS sequence"/>
</dbReference>
<dbReference type="AlphaFoldDB" id="A0A1B0AXT0"/>
<feature type="transmembrane region" description="Helical" evidence="1">
    <location>
        <begin position="64"/>
        <end position="84"/>
    </location>
</feature>
<protein>
    <submittedName>
        <fullName evidence="2">Uncharacterized protein</fullName>
    </submittedName>
</protein>
<dbReference type="EMBL" id="JXJN01005388">
    <property type="status" value="NOT_ANNOTATED_CDS"/>
    <property type="molecule type" value="Genomic_DNA"/>
</dbReference>
<keyword evidence="1" id="KW-1133">Transmembrane helix</keyword>
<evidence type="ECO:0000256" key="1">
    <source>
        <dbReference type="SAM" id="Phobius"/>
    </source>
</evidence>
<reference evidence="2" key="2">
    <citation type="submission" date="2020-05" db="UniProtKB">
        <authorList>
            <consortium name="EnsemblMetazoa"/>
        </authorList>
    </citation>
    <scope>IDENTIFICATION</scope>
    <source>
        <strain evidence="2">IAEA</strain>
    </source>
</reference>